<name>A0A934VB17_9BACT</name>
<dbReference type="EMBL" id="JAENIK010000011">
    <property type="protein sequence ID" value="MBK1816788.1"/>
    <property type="molecule type" value="Genomic_DNA"/>
</dbReference>
<evidence type="ECO:0000313" key="3">
    <source>
        <dbReference type="Proteomes" id="UP000600139"/>
    </source>
</evidence>
<feature type="domain" description="PKD" evidence="1">
    <location>
        <begin position="670"/>
        <end position="727"/>
    </location>
</feature>
<dbReference type="SMART" id="SM00089">
    <property type="entry name" value="PKD"/>
    <property type="match status" value="1"/>
</dbReference>
<reference evidence="2" key="1">
    <citation type="submission" date="2021-01" db="EMBL/GenBank/DDBJ databases">
        <title>Modified the classification status of verrucomicrobia.</title>
        <authorList>
            <person name="Feng X."/>
        </authorList>
    </citation>
    <scope>NUCLEOTIDE SEQUENCE</scope>
    <source>
        <strain evidence="2">JCM 18052</strain>
    </source>
</reference>
<dbReference type="CDD" id="cd00146">
    <property type="entry name" value="PKD"/>
    <property type="match status" value="1"/>
</dbReference>
<accession>A0A934VB17</accession>
<dbReference type="PROSITE" id="PS50093">
    <property type="entry name" value="PKD"/>
    <property type="match status" value="1"/>
</dbReference>
<dbReference type="Gene3D" id="2.60.40.10">
    <property type="entry name" value="Immunoglobulins"/>
    <property type="match status" value="1"/>
</dbReference>
<protein>
    <submittedName>
        <fullName evidence="2">PKD domain-containing protein</fullName>
    </submittedName>
</protein>
<dbReference type="InterPro" id="IPR013783">
    <property type="entry name" value="Ig-like_fold"/>
</dbReference>
<proteinExistence type="predicted"/>
<dbReference type="InterPro" id="IPR000601">
    <property type="entry name" value="PKD_dom"/>
</dbReference>
<gene>
    <name evidence="2" type="ORF">JIN84_14275</name>
</gene>
<keyword evidence="3" id="KW-1185">Reference proteome</keyword>
<dbReference type="InterPro" id="IPR035986">
    <property type="entry name" value="PKD_dom_sf"/>
</dbReference>
<dbReference type="AlphaFoldDB" id="A0A934VB17"/>
<dbReference type="SUPFAM" id="SSF55486">
    <property type="entry name" value="Metalloproteases ('zincins'), catalytic domain"/>
    <property type="match status" value="1"/>
</dbReference>
<dbReference type="Pfam" id="PF18911">
    <property type="entry name" value="PKD_4"/>
    <property type="match status" value="1"/>
</dbReference>
<dbReference type="SUPFAM" id="SSF110296">
    <property type="entry name" value="Oligoxyloglucan reducing end-specific cellobiohydrolase"/>
    <property type="match status" value="1"/>
</dbReference>
<comment type="caution">
    <text evidence="2">The sequence shown here is derived from an EMBL/GenBank/DDBJ whole genome shotgun (WGS) entry which is preliminary data.</text>
</comment>
<dbReference type="RefSeq" id="WP_200351714.1">
    <property type="nucleotide sequence ID" value="NZ_BAABHZ010000006.1"/>
</dbReference>
<dbReference type="Proteomes" id="UP000600139">
    <property type="component" value="Unassembled WGS sequence"/>
</dbReference>
<evidence type="ECO:0000313" key="2">
    <source>
        <dbReference type="EMBL" id="MBK1816788.1"/>
    </source>
</evidence>
<dbReference type="InterPro" id="IPR022409">
    <property type="entry name" value="PKD/Chitinase_dom"/>
</dbReference>
<sequence length="1195" mass="127664">MNFRKHISLLLGLALLAIVTLLWLGRTGEKPSLPLVAHPQGKNVVSVTEEVFSDFSRWLEDQARADTAGQMSHEATGLQLARARRVAMETLIRTDPRRALEQAVTLDVWKKLPPEIQAEVEEPFSTIANYRVFPVCVTGSPDPAGTKEIANFPDATRWTEIEGGPTLESHVFGRRSGLDTKEKSPVQGIRIGSLAALREGIFHQPAPDELSVMEKLYPLANPFPERDFATGQDLGPQPVTVVAGGKIFKFADMASFQEFNKALEAMDEKPGPHTGAGTIFLPKASDGAGGFNLVEAIALNNQLASAWTETKKKVFMIRCDFSDKTNASFPVVNAGTYGALLNTTVSDNIRNYSYGKTWIEATVSATITRLPQPSSYYDDDIGGGTTRNSDLLSNAKAAYQAANPAFVPSSYDIIGVWFVNIAMKSGGLEYAGLAGGADLWIQGTSSADVHVHEFGHNYGLGHSSFWTPPVASTNPVDPAGTSEEYGDVFDVMGDGPLPEGAFHSQAKQRLNWLATGEWTDATASGSATHRLYQIDDRDTTGVRGLRVTKATGEYYWLSYRRLFANNWLRAGANVVWQRPSQTRSWLIDTTPTSLAGTADRTDGSIAIGRTFSNGNTHITPLARGGDSPQEYLDVRVNIGPFPGNVAPTVSLRGPSTLAARQTSLFIAEAADGNGDELAYSWDFGQGFTFDNHPIAPYAWNSGGTYTVKVTVSDMKGNTAQATKTVTVADPITTWTARANSSTGDFNALAASTDKVIAVGEDYSSGKGPVATSIDGVTWNSHQLGNNQHMSAMTWDGAKFLLAGQEYNFDISDWVGCILTSPTGNSGSWTRRLFTGPPLSGIAYGGGVYVVISDDGTVRRSTDGITWSAASSVTTSYISGLSYGGGKFVAVGRGVFSTSGNGVALTSPDGITWTDTSGGAGLLSWQDLRHVHWAGDRFFASGFYSKLRHSTDLGTTFTSTRTPLGEDAAGVAYGNGVWFAAATDWENSGVDIDLVSSDGANWTNLTTPALDDRNAAIFFNNTFITAGRNHSIRQSGIIAPNANGYYAWRETQFPDHGPLSTPDGDSDADSISNLMEYALGRSPLASSGGNGASALPQGIVAGEPLLNDRISLLIDMPQPAAPDLTYIIEGSSTLVGSWTPIATKVGTGIWTWNAGGTSRIVTGSPVGGRAIVKIGDAVPLANQPARFLRMRTQVNQ</sequence>
<dbReference type="SUPFAM" id="SSF49299">
    <property type="entry name" value="PKD domain"/>
    <property type="match status" value="1"/>
</dbReference>
<organism evidence="2 3">
    <name type="scientific">Luteolibacter yonseiensis</name>
    <dbReference type="NCBI Taxonomy" id="1144680"/>
    <lineage>
        <taxon>Bacteria</taxon>
        <taxon>Pseudomonadati</taxon>
        <taxon>Verrucomicrobiota</taxon>
        <taxon>Verrucomicrobiia</taxon>
        <taxon>Verrucomicrobiales</taxon>
        <taxon>Verrucomicrobiaceae</taxon>
        <taxon>Luteolibacter</taxon>
    </lineage>
</organism>
<evidence type="ECO:0000259" key="1">
    <source>
        <dbReference type="PROSITE" id="PS50093"/>
    </source>
</evidence>